<dbReference type="Proteomes" id="UP001184376">
    <property type="component" value="Unassembled WGS sequence"/>
</dbReference>
<reference evidence="1" key="1">
    <citation type="submission" date="2023-07" db="EMBL/GenBank/DDBJ databases">
        <title>Sorghum-associated microbial communities from plants grown in Nebraska, USA.</title>
        <authorList>
            <person name="Schachtman D."/>
        </authorList>
    </citation>
    <scope>NUCLEOTIDE SEQUENCE</scope>
    <source>
        <strain evidence="1">DS1280</strain>
    </source>
</reference>
<evidence type="ECO:0000313" key="1">
    <source>
        <dbReference type="EMBL" id="MDR6441397.1"/>
    </source>
</evidence>
<name>A0ACC6IUV7_9FLAO</name>
<accession>A0ACC6IUV7</accession>
<comment type="caution">
    <text evidence="1">The sequence shown here is derived from an EMBL/GenBank/DDBJ whole genome shotgun (WGS) entry which is preliminary data.</text>
</comment>
<evidence type="ECO:0000313" key="2">
    <source>
        <dbReference type="Proteomes" id="UP001184376"/>
    </source>
</evidence>
<proteinExistence type="predicted"/>
<gene>
    <name evidence="1" type="ORF">J2795_002097</name>
</gene>
<protein>
    <submittedName>
        <fullName evidence="1">Uncharacterized protein</fullName>
    </submittedName>
</protein>
<dbReference type="EMBL" id="JAVDRG010000002">
    <property type="protein sequence ID" value="MDR6441397.1"/>
    <property type="molecule type" value="Genomic_DNA"/>
</dbReference>
<organism evidence="1 2">
    <name type="scientific">Chryseobacterium bernardetii</name>
    <dbReference type="NCBI Taxonomy" id="1241978"/>
    <lineage>
        <taxon>Bacteria</taxon>
        <taxon>Pseudomonadati</taxon>
        <taxon>Bacteroidota</taxon>
        <taxon>Flavobacteriia</taxon>
        <taxon>Flavobacteriales</taxon>
        <taxon>Weeksellaceae</taxon>
        <taxon>Chryseobacterium group</taxon>
        <taxon>Chryseobacterium</taxon>
    </lineage>
</organism>
<sequence>MKKLYVIQDNATAFGESNHNFVLMFVEQILIHF</sequence>
<keyword evidence="2" id="KW-1185">Reference proteome</keyword>